<dbReference type="AlphaFoldDB" id="A0A9W9K6C4"/>
<proteinExistence type="predicted"/>
<accession>A0A9W9K6C4</accession>
<dbReference type="OrthoDB" id="425925at2759"/>
<sequence length="201" mass="22915">SKSSSRDHTLSLTTSSMHTSLLSLLAFTTLGLSTAHPNIYFIRHGEKPQHGGIGLSDDGLERAECIRDVFGRYSDYDIGYIMAQKPKKSGKRNRPYETVRPLAEDLDIKVDISCNRDDPKCVKKTIKKYKGKGNILICWEHHRMTDLVEVLGNEDAPEYPDERFDLIWTIPYPYNDITEIVSESCPGLDWSPDNWNKHDSL</sequence>
<feature type="signal peptide" evidence="1">
    <location>
        <begin position="1"/>
        <end position="35"/>
    </location>
</feature>
<dbReference type="EMBL" id="JAPQKH010000006">
    <property type="protein sequence ID" value="KAJ5094724.1"/>
    <property type="molecule type" value="Genomic_DNA"/>
</dbReference>
<evidence type="ECO:0008006" key="4">
    <source>
        <dbReference type="Google" id="ProtNLM"/>
    </source>
</evidence>
<feature type="non-terminal residue" evidence="2">
    <location>
        <position position="201"/>
    </location>
</feature>
<evidence type="ECO:0000256" key="1">
    <source>
        <dbReference type="SAM" id="SignalP"/>
    </source>
</evidence>
<reference evidence="2" key="1">
    <citation type="submission" date="2022-11" db="EMBL/GenBank/DDBJ databases">
        <authorList>
            <person name="Petersen C."/>
        </authorList>
    </citation>
    <scope>NUCLEOTIDE SEQUENCE</scope>
    <source>
        <strain evidence="2">IBT 30069</strain>
    </source>
</reference>
<keyword evidence="1" id="KW-0732">Signal</keyword>
<gene>
    <name evidence="2" type="ORF">N7456_010585</name>
</gene>
<name>A0A9W9K6C4_9EURO</name>
<keyword evidence="3" id="KW-1185">Reference proteome</keyword>
<comment type="caution">
    <text evidence="2">The sequence shown here is derived from an EMBL/GenBank/DDBJ whole genome shotgun (WGS) entry which is preliminary data.</text>
</comment>
<evidence type="ECO:0000313" key="3">
    <source>
        <dbReference type="Proteomes" id="UP001149165"/>
    </source>
</evidence>
<protein>
    <recommendedName>
        <fullName evidence="4">Phosphoglycerate mutase family protein</fullName>
    </recommendedName>
</protein>
<feature type="chain" id="PRO_5040793720" description="Phosphoglycerate mutase family protein" evidence="1">
    <location>
        <begin position="36"/>
        <end position="201"/>
    </location>
</feature>
<evidence type="ECO:0000313" key="2">
    <source>
        <dbReference type="EMBL" id="KAJ5094724.1"/>
    </source>
</evidence>
<dbReference type="Proteomes" id="UP001149165">
    <property type="component" value="Unassembled WGS sequence"/>
</dbReference>
<reference evidence="2" key="2">
    <citation type="journal article" date="2023" name="IMA Fungus">
        <title>Comparative genomic study of the Penicillium genus elucidates a diverse pangenome and 15 lateral gene transfer events.</title>
        <authorList>
            <person name="Petersen C."/>
            <person name="Sorensen T."/>
            <person name="Nielsen M.R."/>
            <person name="Sondergaard T.E."/>
            <person name="Sorensen J.L."/>
            <person name="Fitzpatrick D.A."/>
            <person name="Frisvad J.C."/>
            <person name="Nielsen K.L."/>
        </authorList>
    </citation>
    <scope>NUCLEOTIDE SEQUENCE</scope>
    <source>
        <strain evidence="2">IBT 30069</strain>
    </source>
</reference>
<organism evidence="2 3">
    <name type="scientific">Penicillium angulare</name>
    <dbReference type="NCBI Taxonomy" id="116970"/>
    <lineage>
        <taxon>Eukaryota</taxon>
        <taxon>Fungi</taxon>
        <taxon>Dikarya</taxon>
        <taxon>Ascomycota</taxon>
        <taxon>Pezizomycotina</taxon>
        <taxon>Eurotiomycetes</taxon>
        <taxon>Eurotiomycetidae</taxon>
        <taxon>Eurotiales</taxon>
        <taxon>Aspergillaceae</taxon>
        <taxon>Penicillium</taxon>
    </lineage>
</organism>